<dbReference type="PIRSF" id="PIRSF005822">
    <property type="entry name" value="NDUA2"/>
    <property type="match status" value="1"/>
</dbReference>
<evidence type="ECO:0000313" key="12">
    <source>
        <dbReference type="Proteomes" id="UP000012073"/>
    </source>
</evidence>
<dbReference type="SUPFAM" id="SSF52833">
    <property type="entry name" value="Thioredoxin-like"/>
    <property type="match status" value="1"/>
</dbReference>
<evidence type="ECO:0000256" key="7">
    <source>
        <dbReference type="ARBA" id="ARBA00022982"/>
    </source>
</evidence>
<keyword evidence="6" id="KW-0999">Mitochondrion inner membrane</keyword>
<keyword evidence="7" id="KW-0249">Electron transport</keyword>
<evidence type="ECO:0000256" key="2">
    <source>
        <dbReference type="ARBA" id="ARBA00004443"/>
    </source>
</evidence>
<dbReference type="SMART" id="SM00916">
    <property type="entry name" value="L51_S25_CI-B8"/>
    <property type="match status" value="1"/>
</dbReference>
<gene>
    <name evidence="11" type="ORF">CHC_T00010220001</name>
</gene>
<feature type="domain" description="Ribosomal protein/NADH dehydrogenase" evidence="10">
    <location>
        <begin position="20"/>
        <end position="92"/>
    </location>
</feature>
<keyword evidence="5" id="KW-0679">Respiratory chain</keyword>
<evidence type="ECO:0000256" key="9">
    <source>
        <dbReference type="ARBA" id="ARBA00023136"/>
    </source>
</evidence>
<comment type="similarity">
    <text evidence="3">Belongs to the complex I NDUFA2 subunit family.</text>
</comment>
<dbReference type="AlphaFoldDB" id="R7QNG8"/>
<dbReference type="PANTHER" id="PTHR12878:SF0">
    <property type="entry name" value="NADH DEHYDROGENASE [UBIQUINONE] 1 ALPHA SUBCOMPLEX SUBUNIT 2"/>
    <property type="match status" value="1"/>
</dbReference>
<dbReference type="OMA" id="LVRYKYG"/>
<dbReference type="STRING" id="2769.R7QNG8"/>
<dbReference type="PhylomeDB" id="R7QNG8"/>
<keyword evidence="11" id="KW-0830">Ubiquinone</keyword>
<dbReference type="Gramene" id="CDF39649">
    <property type="protein sequence ID" value="CDF39649"/>
    <property type="gene ID" value="CHC_T00010220001"/>
</dbReference>
<dbReference type="InterPro" id="IPR007741">
    <property type="entry name" value="Ribosomal_mL43/mS25/NADH_DH"/>
</dbReference>
<sequence length="115" mass="12522">MSWRARLSLSLNELRVVYCAKSASSKGTRDFIKNNYKTFKVLNPGLPIYMRPSDGAQPHVAARYERGVYEVRDVTGLSEAQVLGVVQELEAAAPHINSTVGGGIGGNKFKLADIV</sequence>
<evidence type="ECO:0000256" key="1">
    <source>
        <dbReference type="ARBA" id="ARBA00003195"/>
    </source>
</evidence>
<evidence type="ECO:0000313" key="11">
    <source>
        <dbReference type="EMBL" id="CDF39649.1"/>
    </source>
</evidence>
<keyword evidence="4" id="KW-0813">Transport</keyword>
<dbReference type="GO" id="GO:0005743">
    <property type="term" value="C:mitochondrial inner membrane"/>
    <property type="evidence" value="ECO:0007669"/>
    <property type="project" value="UniProtKB-SubCell"/>
</dbReference>
<dbReference type="Proteomes" id="UP000012073">
    <property type="component" value="Unassembled WGS sequence"/>
</dbReference>
<organism evidence="11 12">
    <name type="scientific">Chondrus crispus</name>
    <name type="common">Carrageen Irish moss</name>
    <name type="synonym">Polymorpha crispa</name>
    <dbReference type="NCBI Taxonomy" id="2769"/>
    <lineage>
        <taxon>Eukaryota</taxon>
        <taxon>Rhodophyta</taxon>
        <taxon>Florideophyceae</taxon>
        <taxon>Rhodymeniophycidae</taxon>
        <taxon>Gigartinales</taxon>
        <taxon>Gigartinaceae</taxon>
        <taxon>Chondrus</taxon>
    </lineage>
</organism>
<accession>R7QNG8</accession>
<evidence type="ECO:0000256" key="8">
    <source>
        <dbReference type="ARBA" id="ARBA00023128"/>
    </source>
</evidence>
<dbReference type="Pfam" id="PF05047">
    <property type="entry name" value="L51_S25_CI-B8"/>
    <property type="match status" value="1"/>
</dbReference>
<evidence type="ECO:0000256" key="3">
    <source>
        <dbReference type="ARBA" id="ARBA00008939"/>
    </source>
</evidence>
<evidence type="ECO:0000256" key="5">
    <source>
        <dbReference type="ARBA" id="ARBA00022660"/>
    </source>
</evidence>
<keyword evidence="8" id="KW-0496">Mitochondrion</keyword>
<proteinExistence type="inferred from homology"/>
<comment type="function">
    <text evidence="1">Accessory subunit of the mitochondrial membrane respiratory chain NADH dehydrogenase (Complex I), that is believed not to be involved in catalysis. Complex I functions in the transfer of electrons from NADH to the respiratory chain. The immediate electron acceptor for the enzyme is believed to be ubiquinone.</text>
</comment>
<dbReference type="OrthoDB" id="10250268at2759"/>
<evidence type="ECO:0000256" key="6">
    <source>
        <dbReference type="ARBA" id="ARBA00022792"/>
    </source>
</evidence>
<dbReference type="PANTHER" id="PTHR12878">
    <property type="entry name" value="NADH-UBIQUINONE OXIDOREDUCTASE B8 SUBUNIT"/>
    <property type="match status" value="1"/>
</dbReference>
<keyword evidence="9" id="KW-0472">Membrane</keyword>
<dbReference type="KEGG" id="ccp:CHC_T00010220001"/>
<dbReference type="InterPro" id="IPR016464">
    <property type="entry name" value="NADH_Ub_cplx-1_asu_su-2"/>
</dbReference>
<dbReference type="InterPro" id="IPR036249">
    <property type="entry name" value="Thioredoxin-like_sf"/>
</dbReference>
<protein>
    <submittedName>
        <fullName evidence="11">NADH:ubiquinone oxidoreductase B8 subunit</fullName>
    </submittedName>
</protein>
<keyword evidence="12" id="KW-1185">Reference proteome</keyword>
<comment type="subcellular location">
    <subcellularLocation>
        <location evidence="2">Mitochondrion inner membrane</location>
        <topology evidence="2">Peripheral membrane protein</topology>
        <orientation evidence="2">Matrix side</orientation>
    </subcellularLocation>
</comment>
<dbReference type="RefSeq" id="XP_005709943.1">
    <property type="nucleotide sequence ID" value="XM_005709886.1"/>
</dbReference>
<dbReference type="EMBL" id="HG002060">
    <property type="protein sequence ID" value="CDF39649.1"/>
    <property type="molecule type" value="Genomic_DNA"/>
</dbReference>
<dbReference type="Gene3D" id="3.40.30.10">
    <property type="entry name" value="Glutaredoxin"/>
    <property type="match status" value="1"/>
</dbReference>
<reference evidence="12" key="1">
    <citation type="journal article" date="2013" name="Proc. Natl. Acad. Sci. U.S.A.">
        <title>Genome structure and metabolic features in the red seaweed Chondrus crispus shed light on evolution of the Archaeplastida.</title>
        <authorList>
            <person name="Collen J."/>
            <person name="Porcel B."/>
            <person name="Carre W."/>
            <person name="Ball S.G."/>
            <person name="Chaparro C."/>
            <person name="Tonon T."/>
            <person name="Barbeyron T."/>
            <person name="Michel G."/>
            <person name="Noel B."/>
            <person name="Valentin K."/>
            <person name="Elias M."/>
            <person name="Artiguenave F."/>
            <person name="Arun A."/>
            <person name="Aury J.M."/>
            <person name="Barbosa-Neto J.F."/>
            <person name="Bothwell J.H."/>
            <person name="Bouget F.Y."/>
            <person name="Brillet L."/>
            <person name="Cabello-Hurtado F."/>
            <person name="Capella-Gutierrez S."/>
            <person name="Charrier B."/>
            <person name="Cladiere L."/>
            <person name="Cock J.M."/>
            <person name="Coelho S.M."/>
            <person name="Colleoni C."/>
            <person name="Czjzek M."/>
            <person name="Da Silva C."/>
            <person name="Delage L."/>
            <person name="Denoeud F."/>
            <person name="Deschamps P."/>
            <person name="Dittami S.M."/>
            <person name="Gabaldon T."/>
            <person name="Gachon C.M."/>
            <person name="Groisillier A."/>
            <person name="Herve C."/>
            <person name="Jabbari K."/>
            <person name="Katinka M."/>
            <person name="Kloareg B."/>
            <person name="Kowalczyk N."/>
            <person name="Labadie K."/>
            <person name="Leblanc C."/>
            <person name="Lopez P.J."/>
            <person name="McLachlan D.H."/>
            <person name="Meslet-Cladiere L."/>
            <person name="Moustafa A."/>
            <person name="Nehr Z."/>
            <person name="Nyvall Collen P."/>
            <person name="Panaud O."/>
            <person name="Partensky F."/>
            <person name="Poulain J."/>
            <person name="Rensing S.A."/>
            <person name="Rousvoal S."/>
            <person name="Samson G."/>
            <person name="Symeonidi A."/>
            <person name="Weissenbach J."/>
            <person name="Zambounis A."/>
            <person name="Wincker P."/>
            <person name="Boyen C."/>
        </authorList>
    </citation>
    <scope>NUCLEOTIDE SEQUENCE [LARGE SCALE GENOMIC DNA]</scope>
    <source>
        <strain evidence="12">cv. Stackhouse</strain>
    </source>
</reference>
<evidence type="ECO:0000259" key="10">
    <source>
        <dbReference type="SMART" id="SM00916"/>
    </source>
</evidence>
<name>R7QNG8_CHOCR</name>
<dbReference type="GeneID" id="17317654"/>
<evidence type="ECO:0000256" key="4">
    <source>
        <dbReference type="ARBA" id="ARBA00022448"/>
    </source>
</evidence>